<dbReference type="GO" id="GO:0004714">
    <property type="term" value="F:transmembrane receptor protein tyrosine kinase activity"/>
    <property type="evidence" value="ECO:0007669"/>
    <property type="project" value="InterPro"/>
</dbReference>
<keyword evidence="8 12" id="KW-0067">ATP-binding</keyword>
<keyword evidence="3" id="KW-0808">Transferase</keyword>
<dbReference type="PANTHER" id="PTHR34590:SF15">
    <property type="entry name" value="PROTEIN KINASE DOMAIN-CONTAINING PROTEIN"/>
    <property type="match status" value="1"/>
</dbReference>
<feature type="chain" id="PRO_5043337051" description="Protein kinase domain-containing protein" evidence="14">
    <location>
        <begin position="27"/>
        <end position="903"/>
    </location>
</feature>
<dbReference type="InterPro" id="IPR045272">
    <property type="entry name" value="ANXUR1/2-like"/>
</dbReference>
<evidence type="ECO:0000313" key="16">
    <source>
        <dbReference type="EMBL" id="CAI8594228.1"/>
    </source>
</evidence>
<feature type="binding site" evidence="12">
    <location>
        <position position="566"/>
    </location>
    <ligand>
        <name>ATP</name>
        <dbReference type="ChEBI" id="CHEBI:30616"/>
    </ligand>
</feature>
<dbReference type="PROSITE" id="PS00107">
    <property type="entry name" value="PROTEIN_KINASE_ATP"/>
    <property type="match status" value="1"/>
</dbReference>
<evidence type="ECO:0000256" key="3">
    <source>
        <dbReference type="ARBA" id="ARBA00022679"/>
    </source>
</evidence>
<evidence type="ECO:0000256" key="5">
    <source>
        <dbReference type="ARBA" id="ARBA00022729"/>
    </source>
</evidence>
<dbReference type="SUPFAM" id="SSF56112">
    <property type="entry name" value="Protein kinase-like (PK-like)"/>
    <property type="match status" value="1"/>
</dbReference>
<evidence type="ECO:0000256" key="9">
    <source>
        <dbReference type="ARBA" id="ARBA00022989"/>
    </source>
</evidence>
<evidence type="ECO:0000256" key="7">
    <source>
        <dbReference type="ARBA" id="ARBA00022777"/>
    </source>
</evidence>
<comment type="subcellular location">
    <subcellularLocation>
        <location evidence="1">Membrane</location>
        <topology evidence="1">Single-pass type I membrane protein</topology>
    </subcellularLocation>
</comment>
<feature type="transmembrane region" description="Helical" evidence="13">
    <location>
        <begin position="452"/>
        <end position="474"/>
    </location>
</feature>
<dbReference type="Gene3D" id="2.60.120.430">
    <property type="entry name" value="Galactose-binding lectin"/>
    <property type="match status" value="2"/>
</dbReference>
<dbReference type="InterPro" id="IPR011009">
    <property type="entry name" value="Kinase-like_dom_sf"/>
</dbReference>
<dbReference type="AlphaFoldDB" id="A0AAV0ZAF3"/>
<keyword evidence="10 13" id="KW-0472">Membrane</keyword>
<keyword evidence="17" id="KW-1185">Reference proteome</keyword>
<protein>
    <recommendedName>
        <fullName evidence="15">Protein kinase domain-containing protein</fullName>
    </recommendedName>
</protein>
<dbReference type="GO" id="GO:0010038">
    <property type="term" value="P:response to metal ion"/>
    <property type="evidence" value="ECO:0007669"/>
    <property type="project" value="UniProtKB-ARBA"/>
</dbReference>
<evidence type="ECO:0000256" key="2">
    <source>
        <dbReference type="ARBA" id="ARBA00022527"/>
    </source>
</evidence>
<keyword evidence="11" id="KW-0325">Glycoprotein</keyword>
<dbReference type="FunFam" id="3.30.200.20:FF:000645">
    <property type="entry name" value="Receptor-like protein kinase FERONIA"/>
    <property type="match status" value="1"/>
</dbReference>
<dbReference type="PROSITE" id="PS00108">
    <property type="entry name" value="PROTEIN_KINASE_ST"/>
    <property type="match status" value="1"/>
</dbReference>
<evidence type="ECO:0000256" key="8">
    <source>
        <dbReference type="ARBA" id="ARBA00022840"/>
    </source>
</evidence>
<dbReference type="GO" id="GO:0016020">
    <property type="term" value="C:membrane"/>
    <property type="evidence" value="ECO:0007669"/>
    <property type="project" value="UniProtKB-SubCell"/>
</dbReference>
<evidence type="ECO:0000256" key="6">
    <source>
        <dbReference type="ARBA" id="ARBA00022741"/>
    </source>
</evidence>
<dbReference type="GO" id="GO:0005524">
    <property type="term" value="F:ATP binding"/>
    <property type="evidence" value="ECO:0007669"/>
    <property type="project" value="UniProtKB-UniRule"/>
</dbReference>
<dbReference type="InterPro" id="IPR017441">
    <property type="entry name" value="Protein_kinase_ATP_BS"/>
</dbReference>
<dbReference type="FunFam" id="1.10.510.10:FF:000252">
    <property type="entry name" value="Receptor-like protein kinase FERONIA"/>
    <property type="match status" value="1"/>
</dbReference>
<keyword evidence="7" id="KW-0418">Kinase</keyword>
<dbReference type="Pfam" id="PF07714">
    <property type="entry name" value="PK_Tyr_Ser-Thr"/>
    <property type="match status" value="1"/>
</dbReference>
<evidence type="ECO:0000256" key="1">
    <source>
        <dbReference type="ARBA" id="ARBA00004479"/>
    </source>
</evidence>
<evidence type="ECO:0000256" key="13">
    <source>
        <dbReference type="SAM" id="Phobius"/>
    </source>
</evidence>
<dbReference type="PANTHER" id="PTHR34590">
    <property type="entry name" value="OS03G0124300 PROTEIN-RELATED"/>
    <property type="match status" value="1"/>
</dbReference>
<keyword evidence="9 13" id="KW-1133">Transmembrane helix</keyword>
<name>A0AAV0ZAF3_VICFA</name>
<organism evidence="16 17">
    <name type="scientific">Vicia faba</name>
    <name type="common">Broad bean</name>
    <name type="synonym">Faba vulgaris</name>
    <dbReference type="NCBI Taxonomy" id="3906"/>
    <lineage>
        <taxon>Eukaryota</taxon>
        <taxon>Viridiplantae</taxon>
        <taxon>Streptophyta</taxon>
        <taxon>Embryophyta</taxon>
        <taxon>Tracheophyta</taxon>
        <taxon>Spermatophyta</taxon>
        <taxon>Magnoliopsida</taxon>
        <taxon>eudicotyledons</taxon>
        <taxon>Gunneridae</taxon>
        <taxon>Pentapetalae</taxon>
        <taxon>rosids</taxon>
        <taxon>fabids</taxon>
        <taxon>Fabales</taxon>
        <taxon>Fabaceae</taxon>
        <taxon>Papilionoideae</taxon>
        <taxon>50 kb inversion clade</taxon>
        <taxon>NPAAA clade</taxon>
        <taxon>Hologalegina</taxon>
        <taxon>IRL clade</taxon>
        <taxon>Fabeae</taxon>
        <taxon>Vicia</taxon>
    </lineage>
</organism>
<dbReference type="Pfam" id="PF12819">
    <property type="entry name" value="Malectin_like"/>
    <property type="match status" value="1"/>
</dbReference>
<dbReference type="PROSITE" id="PS50011">
    <property type="entry name" value="PROTEIN_KINASE_DOM"/>
    <property type="match status" value="1"/>
</dbReference>
<accession>A0AAV0ZAF3</accession>
<feature type="domain" description="Protein kinase" evidence="15">
    <location>
        <begin position="537"/>
        <end position="812"/>
    </location>
</feature>
<dbReference type="GO" id="GO:0004674">
    <property type="term" value="F:protein serine/threonine kinase activity"/>
    <property type="evidence" value="ECO:0007669"/>
    <property type="project" value="UniProtKB-KW"/>
</dbReference>
<dbReference type="InterPro" id="IPR001245">
    <property type="entry name" value="Ser-Thr/Tyr_kinase_cat_dom"/>
</dbReference>
<evidence type="ECO:0000256" key="14">
    <source>
        <dbReference type="SAM" id="SignalP"/>
    </source>
</evidence>
<feature type="signal peptide" evidence="14">
    <location>
        <begin position="1"/>
        <end position="26"/>
    </location>
</feature>
<evidence type="ECO:0000256" key="12">
    <source>
        <dbReference type="PROSITE-ProRule" id="PRU10141"/>
    </source>
</evidence>
<dbReference type="Gene3D" id="1.10.510.10">
    <property type="entry name" value="Transferase(Phosphotransferase) domain 1"/>
    <property type="match status" value="1"/>
</dbReference>
<reference evidence="16 17" key="1">
    <citation type="submission" date="2023-01" db="EMBL/GenBank/DDBJ databases">
        <authorList>
            <person name="Kreplak J."/>
        </authorList>
    </citation>
    <scope>NUCLEOTIDE SEQUENCE [LARGE SCALE GENOMIC DNA]</scope>
</reference>
<dbReference type="FunFam" id="2.60.120.430:FF:000003">
    <property type="entry name" value="FERONIA receptor-like kinase"/>
    <property type="match status" value="1"/>
</dbReference>
<evidence type="ECO:0000259" key="15">
    <source>
        <dbReference type="PROSITE" id="PS50011"/>
    </source>
</evidence>
<sequence>MKPLMNFKTIITTLFCFSISLFPLQAYDPIDRYTLNCGTTGNSTDGERTWTGDTNSKLLLSPQNNNPTTISVPTTPQKPSINKTPYATARLSHSIFNYSLPVTQGPKFLRLFFYPSTYSNGFNRYDASFTVVSNGFTLLKDFNASLNADVGGVDIIFKEYVINVGDDQRLDLSFIPSSGNSNNYAFINGIEVLSMPDDLYYTPTTDSGFSLVGSTIIPAYSISTNVALETDYRIKVGVQANSPKIQDTGMLRNWNINDTDYLRTPTARDSVSEDLIGRNITVNPDYVAPKDLYRSSRGLGTNSTLNKLLNLTWEFPIDSGFFYLIRLHFCELDPSITTEGNRVFIVYLQGNVAEEQADVIKWTVGKQGVAVQRNYAVSVPKNSNNKKVNFSIQMHPYGDGRTTDFSDPFLNGLEIFKISDVGSKNLAGPNPDPVQYPVLEKQKSKSISGTTILGVVLGIVFVIVFVSLVVFFVCRKKRQTKEEKATTTKESKSSATSKWGPLSFATTKSSTTQNSNLPSDLCRSFSLLDIRAATNNFDELFIVGVGGFGHVYKGYIDNGSTPVAIKRLKPGSQQGENEFINEIDMLSNLRHLHLVSLIGYCNENNEMIIVYDFMARGTLRDHLYNTDNPAISWKQRLKISIGAARGLHYLHTGAKHTIIHRDVKTTNILLDEKWIAKVSDFGLSRIGPTGVTKAHVSTVVKGSVGYLDPEYYKRQRLTEKSDVYSFGVVLFEILCARPPIIRTAEKKQVSLADWGRLCYKSGALGSIVDPSVKWSIAPECLKKFGEIAVSCLLEDGTMRPSMNDVVWMLEFALQLQESAEQREGVVVDAVVFGNDVEGGERRKENDDDDDVFSSTGANIGYVSDLNKSTEVSVSTMTGSSSGENSYGFNKESVFSEIVDPKAR</sequence>
<keyword evidence="4 13" id="KW-0812">Transmembrane</keyword>
<dbReference type="InterPro" id="IPR000719">
    <property type="entry name" value="Prot_kinase_dom"/>
</dbReference>
<dbReference type="CDD" id="cd14066">
    <property type="entry name" value="STKc_IRAK"/>
    <property type="match status" value="1"/>
</dbReference>
<dbReference type="InterPro" id="IPR024788">
    <property type="entry name" value="Malectin-like_Carb-bd_dom"/>
</dbReference>
<dbReference type="InterPro" id="IPR008271">
    <property type="entry name" value="Ser/Thr_kinase_AS"/>
</dbReference>
<dbReference type="SMART" id="SM00220">
    <property type="entry name" value="S_TKc"/>
    <property type="match status" value="1"/>
</dbReference>
<gene>
    <name evidence="16" type="ORF">VFH_I130560</name>
</gene>
<proteinExistence type="predicted"/>
<evidence type="ECO:0000256" key="4">
    <source>
        <dbReference type="ARBA" id="ARBA00022692"/>
    </source>
</evidence>
<dbReference type="Proteomes" id="UP001157006">
    <property type="component" value="Chromosome 1S"/>
</dbReference>
<dbReference type="FunFam" id="2.60.120.430:FF:000007">
    <property type="entry name" value="FERONIA receptor-like kinase"/>
    <property type="match status" value="1"/>
</dbReference>
<dbReference type="Gene3D" id="3.30.200.20">
    <property type="entry name" value="Phosphorylase Kinase, domain 1"/>
    <property type="match status" value="1"/>
</dbReference>
<keyword evidence="6 12" id="KW-0547">Nucleotide-binding</keyword>
<keyword evidence="5 14" id="KW-0732">Signal</keyword>
<evidence type="ECO:0000256" key="11">
    <source>
        <dbReference type="ARBA" id="ARBA00023180"/>
    </source>
</evidence>
<evidence type="ECO:0000313" key="17">
    <source>
        <dbReference type="Proteomes" id="UP001157006"/>
    </source>
</evidence>
<keyword evidence="2" id="KW-0723">Serine/threonine-protein kinase</keyword>
<evidence type="ECO:0000256" key="10">
    <source>
        <dbReference type="ARBA" id="ARBA00023136"/>
    </source>
</evidence>
<dbReference type="EMBL" id="OX451735">
    <property type="protein sequence ID" value="CAI8594228.1"/>
    <property type="molecule type" value="Genomic_DNA"/>
</dbReference>